<keyword evidence="3" id="KW-1185">Reference proteome</keyword>
<sequence length="140" mass="15615">MPVELDPRPRYGKQNLNRTTTRVEMSSQLSQPFYRLTQTIRARVGGGGEESEGGEPSPVRRPTTELPLKYYDNDRTRRDRKSDNTALSADNAAFKPGQAHVKQISIALDMEKVIGFIRSEALFSRDMVAGISLQTGTAMI</sequence>
<reference evidence="2" key="1">
    <citation type="submission" date="2020-08" db="EMBL/GenBank/DDBJ databases">
        <title>Multicomponent nature underlies the extraordinary mechanical properties of spider dragline silk.</title>
        <authorList>
            <person name="Kono N."/>
            <person name="Nakamura H."/>
            <person name="Mori M."/>
            <person name="Yoshida Y."/>
            <person name="Ohtoshi R."/>
            <person name="Malay A.D."/>
            <person name="Moran D.A.P."/>
            <person name="Tomita M."/>
            <person name="Numata K."/>
            <person name="Arakawa K."/>
        </authorList>
    </citation>
    <scope>NUCLEOTIDE SEQUENCE</scope>
</reference>
<accession>A0A8X6YQU1</accession>
<organism evidence="2 3">
    <name type="scientific">Trichonephila inaurata madagascariensis</name>
    <dbReference type="NCBI Taxonomy" id="2747483"/>
    <lineage>
        <taxon>Eukaryota</taxon>
        <taxon>Metazoa</taxon>
        <taxon>Ecdysozoa</taxon>
        <taxon>Arthropoda</taxon>
        <taxon>Chelicerata</taxon>
        <taxon>Arachnida</taxon>
        <taxon>Araneae</taxon>
        <taxon>Araneomorphae</taxon>
        <taxon>Entelegynae</taxon>
        <taxon>Araneoidea</taxon>
        <taxon>Nephilidae</taxon>
        <taxon>Trichonephila</taxon>
        <taxon>Trichonephila inaurata</taxon>
    </lineage>
</organism>
<evidence type="ECO:0000313" key="3">
    <source>
        <dbReference type="Proteomes" id="UP000886998"/>
    </source>
</evidence>
<comment type="caution">
    <text evidence="2">The sequence shown here is derived from an EMBL/GenBank/DDBJ whole genome shotgun (WGS) entry which is preliminary data.</text>
</comment>
<protein>
    <submittedName>
        <fullName evidence="2">Uncharacterized protein</fullName>
    </submittedName>
</protein>
<feature type="compositionally biased region" description="Polar residues" evidence="1">
    <location>
        <begin position="14"/>
        <end position="40"/>
    </location>
</feature>
<feature type="compositionally biased region" description="Basic and acidic residues" evidence="1">
    <location>
        <begin position="71"/>
        <end position="83"/>
    </location>
</feature>
<name>A0A8X6YQU1_9ARAC</name>
<gene>
    <name evidence="2" type="ORF">TNIN_281211</name>
</gene>
<proteinExistence type="predicted"/>
<evidence type="ECO:0000313" key="2">
    <source>
        <dbReference type="EMBL" id="GFY75345.1"/>
    </source>
</evidence>
<feature type="region of interest" description="Disordered" evidence="1">
    <location>
        <begin position="1"/>
        <end position="94"/>
    </location>
</feature>
<dbReference type="AlphaFoldDB" id="A0A8X6YQU1"/>
<dbReference type="EMBL" id="BMAV01021323">
    <property type="protein sequence ID" value="GFY75345.1"/>
    <property type="molecule type" value="Genomic_DNA"/>
</dbReference>
<dbReference type="Proteomes" id="UP000886998">
    <property type="component" value="Unassembled WGS sequence"/>
</dbReference>
<evidence type="ECO:0000256" key="1">
    <source>
        <dbReference type="SAM" id="MobiDB-lite"/>
    </source>
</evidence>